<sequence length="62" mass="7012">MMTSEEIALTSREELNGQLKALLRRAYESGIDVEGGFECRNGADHPDWDVIITEVEKNEQSE</sequence>
<dbReference type="Proteomes" id="UP000011519">
    <property type="component" value="Unassembled WGS sequence"/>
</dbReference>
<evidence type="ECO:0000313" key="2">
    <source>
        <dbReference type="Proteomes" id="UP000011519"/>
    </source>
</evidence>
<proteinExistence type="predicted"/>
<protein>
    <submittedName>
        <fullName evidence="1">Uncharacterized protein</fullName>
    </submittedName>
</protein>
<comment type="caution">
    <text evidence="1">The sequence shown here is derived from an EMBL/GenBank/DDBJ whole genome shotgun (WGS) entry which is preliminary data.</text>
</comment>
<keyword evidence="2" id="KW-1185">Reference proteome</keyword>
<dbReference type="STRING" id="1227493.C483_02730"/>
<dbReference type="EMBL" id="AOIM01000010">
    <property type="protein sequence ID" value="ELY94611.1"/>
    <property type="molecule type" value="Genomic_DNA"/>
</dbReference>
<organism evidence="1 2">
    <name type="scientific">Natrialba hulunbeirensis JCM 10989</name>
    <dbReference type="NCBI Taxonomy" id="1227493"/>
    <lineage>
        <taxon>Archaea</taxon>
        <taxon>Methanobacteriati</taxon>
        <taxon>Methanobacteriota</taxon>
        <taxon>Stenosarchaea group</taxon>
        <taxon>Halobacteria</taxon>
        <taxon>Halobacteriales</taxon>
        <taxon>Natrialbaceae</taxon>
        <taxon>Natrialba</taxon>
    </lineage>
</organism>
<evidence type="ECO:0000313" key="1">
    <source>
        <dbReference type="EMBL" id="ELY94611.1"/>
    </source>
</evidence>
<gene>
    <name evidence="1" type="ORF">C483_02730</name>
</gene>
<reference evidence="1 2" key="1">
    <citation type="journal article" date="2014" name="PLoS Genet.">
        <title>Phylogenetically driven sequencing of extremely halophilic archaea reveals strategies for static and dynamic osmo-response.</title>
        <authorList>
            <person name="Becker E.A."/>
            <person name="Seitzer P.M."/>
            <person name="Tritt A."/>
            <person name="Larsen D."/>
            <person name="Krusor M."/>
            <person name="Yao A.I."/>
            <person name="Wu D."/>
            <person name="Madern D."/>
            <person name="Eisen J.A."/>
            <person name="Darling A.E."/>
            <person name="Facciotti M.T."/>
        </authorList>
    </citation>
    <scope>NUCLEOTIDE SEQUENCE [LARGE SCALE GENOMIC DNA]</scope>
    <source>
        <strain evidence="1 2">JCM 10989</strain>
    </source>
</reference>
<dbReference type="AlphaFoldDB" id="M0A8B8"/>
<dbReference type="PATRIC" id="fig|1227493.4.peg.510"/>
<name>M0A8B8_9EURY</name>
<accession>M0A8B8</accession>